<sequence>MDWDTHCWHKLCEGLRYIPAEWRPDLPHEKRLALLAREVQLHELYNCSPKLRHRVRCKGGLGKLWKLVIAKGATATCLTEALPGPVSPCLMQATEEQEEAAWHKLLTDLLQCKPESFHHKSASDCGRVLGKHLQLATREQACPNLRKRIKSEGGLCKLWFGLHAQTHTSANHAAESGKPCQDQQAAPSYSERTANPAPGLASRRSAASQSPHEPFFRRTPDWESFPCIGGDTADTSADDGIKTPEIWPDEYPTRRIDLQEVHDCLQHKLHFIS</sequence>
<feature type="region of interest" description="Disordered" evidence="1">
    <location>
        <begin position="170"/>
        <end position="220"/>
    </location>
</feature>
<protein>
    <submittedName>
        <fullName evidence="2">Uncharacterized protein</fullName>
    </submittedName>
</protein>
<dbReference type="EMBL" id="CAJNIZ010037557">
    <property type="protein sequence ID" value="CAE7571848.1"/>
    <property type="molecule type" value="Genomic_DNA"/>
</dbReference>
<comment type="caution">
    <text evidence="2">The sequence shown here is derived from an EMBL/GenBank/DDBJ whole genome shotgun (WGS) entry which is preliminary data.</text>
</comment>
<accession>A0A812UPC5</accession>
<reference evidence="2" key="1">
    <citation type="submission" date="2021-02" db="EMBL/GenBank/DDBJ databases">
        <authorList>
            <person name="Dougan E. K."/>
            <person name="Rhodes N."/>
            <person name="Thang M."/>
            <person name="Chan C."/>
        </authorList>
    </citation>
    <scope>NUCLEOTIDE SEQUENCE</scope>
</reference>
<name>A0A812UPC5_SYMPI</name>
<dbReference type="AlphaFoldDB" id="A0A812UPC5"/>
<dbReference type="OrthoDB" id="10572529at2759"/>
<keyword evidence="3" id="KW-1185">Reference proteome</keyword>
<evidence type="ECO:0000313" key="3">
    <source>
        <dbReference type="Proteomes" id="UP000649617"/>
    </source>
</evidence>
<organism evidence="2 3">
    <name type="scientific">Symbiodinium pilosum</name>
    <name type="common">Dinoflagellate</name>
    <dbReference type="NCBI Taxonomy" id="2952"/>
    <lineage>
        <taxon>Eukaryota</taxon>
        <taxon>Sar</taxon>
        <taxon>Alveolata</taxon>
        <taxon>Dinophyceae</taxon>
        <taxon>Suessiales</taxon>
        <taxon>Symbiodiniaceae</taxon>
        <taxon>Symbiodinium</taxon>
    </lineage>
</organism>
<dbReference type="Proteomes" id="UP000649617">
    <property type="component" value="Unassembled WGS sequence"/>
</dbReference>
<proteinExistence type="predicted"/>
<evidence type="ECO:0000256" key="1">
    <source>
        <dbReference type="SAM" id="MobiDB-lite"/>
    </source>
</evidence>
<gene>
    <name evidence="2" type="ORF">SPIL2461_LOCUS15392</name>
</gene>
<evidence type="ECO:0000313" key="2">
    <source>
        <dbReference type="EMBL" id="CAE7571848.1"/>
    </source>
</evidence>
<feature type="compositionally biased region" description="Polar residues" evidence="1">
    <location>
        <begin position="181"/>
        <end position="193"/>
    </location>
</feature>